<evidence type="ECO:0000313" key="2">
    <source>
        <dbReference type="EMBL" id="AKI80340.1"/>
    </source>
</evidence>
<keyword evidence="1" id="KW-0472">Membrane</keyword>
<dbReference type="KEGG" id="vg:80514138"/>
<dbReference type="Proteomes" id="UP000240461">
    <property type="component" value="Segment"/>
</dbReference>
<feature type="transmembrane region" description="Helical" evidence="1">
    <location>
        <begin position="118"/>
        <end position="139"/>
    </location>
</feature>
<keyword evidence="1" id="KW-1133">Transmembrane helix</keyword>
<protein>
    <recommendedName>
        <fullName evidence="4">Transmembrane protein</fullName>
    </recommendedName>
</protein>
<evidence type="ECO:0008006" key="4">
    <source>
        <dbReference type="Google" id="ProtNLM"/>
    </source>
</evidence>
<accession>A0A0G2Y3G6</accession>
<sequence>MSYLTKYINYFKSFTIMENPTESSLRDMEILVKNISSSLTTFTRDPIGMVVSSLILLLVYFCFATTFIYKGISLFIPSYCIYHVLNSNTNQEVKYKNILTYFFVYSHIEFISDILETVGFGLLHLKIALVVVLLYTVHYRNEWLTMIYNKIVYFDTIGFYTLFFTYSRLIQEYNKFKQNIKIKKNE</sequence>
<proteinExistence type="predicted"/>
<keyword evidence="3" id="KW-1185">Reference proteome</keyword>
<organism evidence="2 3">
    <name type="scientific">Acanthamoeba polyphaga mimivirus Kroon</name>
    <dbReference type="NCBI Taxonomy" id="3069720"/>
    <lineage>
        <taxon>Viruses</taxon>
        <taxon>Varidnaviria</taxon>
        <taxon>Bamfordvirae</taxon>
        <taxon>Nucleocytoviricota</taxon>
        <taxon>Megaviricetes</taxon>
        <taxon>Imitervirales</taxon>
        <taxon>Mimiviridae</taxon>
        <taxon>Megamimivirinae</taxon>
        <taxon>Mimivirus</taxon>
        <taxon>Mimivirus lagoaense</taxon>
    </lineage>
</organism>
<feature type="transmembrane region" description="Helical" evidence="1">
    <location>
        <begin position="47"/>
        <end position="69"/>
    </location>
</feature>
<evidence type="ECO:0000256" key="1">
    <source>
        <dbReference type="SAM" id="Phobius"/>
    </source>
</evidence>
<evidence type="ECO:0000313" key="3">
    <source>
        <dbReference type="Proteomes" id="UP000240461"/>
    </source>
</evidence>
<feature type="transmembrane region" description="Helical" evidence="1">
    <location>
        <begin position="151"/>
        <end position="170"/>
    </location>
</feature>
<dbReference type="EMBL" id="KM982402">
    <property type="protein sequence ID" value="AKI80340.1"/>
    <property type="molecule type" value="Genomic_DNA"/>
</dbReference>
<keyword evidence="1" id="KW-0812">Transmembrane</keyword>
<name>A0A0G2Y3G6_9VIRU</name>
<reference evidence="2 3" key="1">
    <citation type="submission" date="2014-10" db="EMBL/GenBank/DDBJ databases">
        <title>Pan-genome analysis of Brazilian lineage A amoebal mimiviruses.</title>
        <authorList>
            <person name="Assis F.L."/>
            <person name="Abrahao J.S."/>
            <person name="Kroon E.G."/>
            <person name="Dornas F.P."/>
            <person name="Andrade K.R."/>
            <person name="Borato P.V.M."/>
            <person name="Pilotto M.R."/>
            <person name="Benamar S."/>
            <person name="LaScola B."/>
            <person name="Colson P."/>
        </authorList>
    </citation>
    <scope>NUCLEOTIDE SEQUENCE [LARGE SCALE GENOMIC DNA]</scope>
    <source>
        <strain evidence="2 3">Kroon</strain>
    </source>
</reference>